<feature type="transmembrane region" description="Helical" evidence="1">
    <location>
        <begin position="67"/>
        <end position="87"/>
    </location>
</feature>
<keyword evidence="1" id="KW-0472">Membrane</keyword>
<keyword evidence="2" id="KW-0560">Oxidoreductase</keyword>
<protein>
    <submittedName>
        <fullName evidence="2">Acid phosphatase/vanadium-dependent haloperoxidase-like protein</fullName>
    </submittedName>
</protein>
<keyword evidence="2" id="KW-0575">Peroxidase</keyword>
<keyword evidence="1" id="KW-0812">Transmembrane</keyword>
<reference evidence="2" key="1">
    <citation type="journal article" date="2013" name="PLoS ONE">
        <title>Metagenomic insights into the carbohydrate-active enzymes carried by the microorganisms adhering to solid digesta in the rumen of cows.</title>
        <authorList>
            <person name="Wang L."/>
            <person name="Hatem A."/>
            <person name="Catalyurek U.V."/>
            <person name="Morrison M."/>
            <person name="Yu Z."/>
        </authorList>
    </citation>
    <scope>NUCLEOTIDE SEQUENCE</scope>
</reference>
<dbReference type="PANTHER" id="PTHR31446:SF29">
    <property type="entry name" value="ACID PHOSPHATASE_VANADIUM-DEPENDENT HALOPEROXIDASE-RELATED PROTEIN"/>
    <property type="match status" value="1"/>
</dbReference>
<dbReference type="Pfam" id="PF02681">
    <property type="entry name" value="DUF212"/>
    <property type="match status" value="1"/>
</dbReference>
<organism evidence="2">
    <name type="scientific">uncultured bacterium Contigcl_8</name>
    <dbReference type="NCBI Taxonomy" id="1393678"/>
    <lineage>
        <taxon>Bacteria</taxon>
        <taxon>environmental samples</taxon>
    </lineage>
</organism>
<dbReference type="InterPro" id="IPR003832">
    <property type="entry name" value="DUF212"/>
</dbReference>
<dbReference type="AlphaFoldDB" id="W0FRN1"/>
<feature type="transmembrane region" description="Helical" evidence="1">
    <location>
        <begin position="39"/>
        <end position="61"/>
    </location>
</feature>
<dbReference type="EMBL" id="KC246840">
    <property type="protein sequence ID" value="AHF25522.1"/>
    <property type="molecule type" value="Genomic_DNA"/>
</dbReference>
<evidence type="ECO:0000313" key="2">
    <source>
        <dbReference type="EMBL" id="AHF25522.1"/>
    </source>
</evidence>
<feature type="transmembrane region" description="Helical" evidence="1">
    <location>
        <begin position="6"/>
        <end position="27"/>
    </location>
</feature>
<sequence>MEQLFSNYILICAVCAWMVCQVFKILLYGFRLHQWNIRYLWAAGGMPSSHSASAVALATAVGLHEGFSSGLFAACAVFAFVVMYDAAGVRRETGKQGQIINEIMRQPGTLPEDSIFGDLKEKVGHSPMEVLAGAAAGVLCAVVFRLLSII</sequence>
<feature type="transmembrane region" description="Helical" evidence="1">
    <location>
        <begin position="130"/>
        <end position="149"/>
    </location>
</feature>
<keyword evidence="1" id="KW-1133">Transmembrane helix</keyword>
<evidence type="ECO:0000256" key="1">
    <source>
        <dbReference type="SAM" id="Phobius"/>
    </source>
</evidence>
<dbReference type="GO" id="GO:0004601">
    <property type="term" value="F:peroxidase activity"/>
    <property type="evidence" value="ECO:0007669"/>
    <property type="project" value="UniProtKB-KW"/>
</dbReference>
<proteinExistence type="predicted"/>
<accession>W0FRN1</accession>
<dbReference type="PANTHER" id="PTHR31446">
    <property type="entry name" value="ACID PHOSPHATASE/VANADIUM-DEPENDENT HALOPEROXIDASE-RELATED PROTEIN"/>
    <property type="match status" value="1"/>
</dbReference>
<name>W0FRN1_9BACT</name>